<dbReference type="RefSeq" id="WP_245640515.1">
    <property type="nucleotide sequence ID" value="NZ_CVRB01000005.1"/>
</dbReference>
<evidence type="ECO:0000313" key="2">
    <source>
        <dbReference type="Proteomes" id="UP000199087"/>
    </source>
</evidence>
<name>A0A0U1P2P4_9BACI</name>
<accession>A0A0U1P2P4</accession>
<dbReference type="Proteomes" id="UP000199087">
    <property type="component" value="Unassembled WGS sequence"/>
</dbReference>
<reference evidence="2" key="1">
    <citation type="submission" date="2015-05" db="EMBL/GenBank/DDBJ databases">
        <authorList>
            <person name="Urmite Genomes"/>
        </authorList>
    </citation>
    <scope>NUCLEOTIDE SEQUENCE [LARGE SCALE GENOMIC DNA]</scope>
    <source>
        <strain evidence="2">LF1</strain>
    </source>
</reference>
<proteinExistence type="predicted"/>
<dbReference type="EMBL" id="CVRB01000005">
    <property type="protein sequence ID" value="CRK84584.1"/>
    <property type="molecule type" value="Genomic_DNA"/>
</dbReference>
<dbReference type="PROSITE" id="PS51257">
    <property type="entry name" value="PROKAR_LIPOPROTEIN"/>
    <property type="match status" value="1"/>
</dbReference>
<dbReference type="AlphaFoldDB" id="A0A0U1P2P4"/>
<organism evidence="1 2">
    <name type="scientific">Neobacillus massiliamazoniensis</name>
    <dbReference type="NCBI Taxonomy" id="1499688"/>
    <lineage>
        <taxon>Bacteria</taxon>
        <taxon>Bacillati</taxon>
        <taxon>Bacillota</taxon>
        <taxon>Bacilli</taxon>
        <taxon>Bacillales</taxon>
        <taxon>Bacillaceae</taxon>
        <taxon>Neobacillus</taxon>
    </lineage>
</organism>
<gene>
    <name evidence="1" type="ORF">BN000_04626</name>
</gene>
<protein>
    <submittedName>
        <fullName evidence="1">Uncharacterized protein</fullName>
    </submittedName>
</protein>
<keyword evidence="2" id="KW-1185">Reference proteome</keyword>
<sequence length="169" mass="18694">MLLGKAKFSQLFSLVLLILLLSGCNSNEKSVINHYYLSLMGESQTWKLTGYEVMITPENFKAGNGTLKMKNANEYITDSFQFETHAVINGKDIVVHSGSANGAGIDIAKKTTGAIEGGVYLNKNGDPITLNEVSDIYMIVEWWDIGKSANVKERIDLYSTDSKEKTFLN</sequence>
<dbReference type="STRING" id="1499688.BN000_04626"/>
<evidence type="ECO:0000313" key="1">
    <source>
        <dbReference type="EMBL" id="CRK84584.1"/>
    </source>
</evidence>